<dbReference type="InterPro" id="IPR035979">
    <property type="entry name" value="RBD_domain_sf"/>
</dbReference>
<sequence length="391" mass="42086">MVDSDRSKLFVGGISRETSEDTLREHFSKYGDVVASVIAKDRYTGSPRGFAFVSFSDPSAFQKALQDSHVILERTVDVKEAIPRSEHHQNQQQNRGLARNSRSNGSSSDQFRTKKIFVGGLSASLTEEEFKNYFEKFGRITDVVVMHDNVTKRPRGFGFITFDSEDAVEDVMQKRFHELSGKEVEVKRAVPKEENNNSNNGYIARVDSRRGSTFYSYQHGNYPPYSPRFGILPGYGPLSGYGGVAGYPYGATIFGGAYPTGGYGGIGYGVAPVVPRSPWNGHAVVGVRASPLPYGSAPAVYPPHFNIGVGVMGLAANGYNAFAGMGVNGKLSQLGGGDAQVATDATNTQINGENIDVNSSDLDGSCGVAASKQNQRGTNGQFRPFPVGNSS</sequence>
<dbReference type="PANTHER" id="PTHR48032">
    <property type="entry name" value="RNA-BINDING PROTEIN MUSASHI HOMOLOG RBP6"/>
    <property type="match status" value="1"/>
</dbReference>
<protein>
    <recommendedName>
        <fullName evidence="5">RRM domain-containing protein</fullName>
    </recommendedName>
</protein>
<feature type="region of interest" description="Disordered" evidence="4">
    <location>
        <begin position="368"/>
        <end position="391"/>
    </location>
</feature>
<proteinExistence type="predicted"/>
<dbReference type="GO" id="GO:0003729">
    <property type="term" value="F:mRNA binding"/>
    <property type="evidence" value="ECO:0007669"/>
    <property type="project" value="TreeGrafter"/>
</dbReference>
<feature type="compositionally biased region" description="Polar residues" evidence="4">
    <location>
        <begin position="90"/>
        <end position="109"/>
    </location>
</feature>
<dbReference type="PANTHER" id="PTHR48032:SF12">
    <property type="entry name" value="RRM DOMAIN-CONTAINING PROTEIN"/>
    <property type="match status" value="1"/>
</dbReference>
<dbReference type="EMBL" id="GHES01037154">
    <property type="protein sequence ID" value="MPA67713.1"/>
    <property type="molecule type" value="Transcribed_RNA"/>
</dbReference>
<dbReference type="AlphaFoldDB" id="A0A5B7BKL7"/>
<gene>
    <name evidence="6" type="ORF">Din_037154</name>
</gene>
<feature type="domain" description="RRM" evidence="5">
    <location>
        <begin position="114"/>
        <end position="191"/>
    </location>
</feature>
<dbReference type="PROSITE" id="PS50102">
    <property type="entry name" value="RRM"/>
    <property type="match status" value="2"/>
</dbReference>
<evidence type="ECO:0000259" key="5">
    <source>
        <dbReference type="PROSITE" id="PS50102"/>
    </source>
</evidence>
<name>A0A5B7BKL7_DAVIN</name>
<reference evidence="6" key="1">
    <citation type="submission" date="2019-08" db="EMBL/GenBank/DDBJ databases">
        <title>Reference gene set and small RNA set construction with multiple tissues from Davidia involucrata Baill.</title>
        <authorList>
            <person name="Yang H."/>
            <person name="Zhou C."/>
            <person name="Li G."/>
            <person name="Wang J."/>
            <person name="Gao P."/>
            <person name="Wang M."/>
            <person name="Wang R."/>
            <person name="Zhao Y."/>
        </authorList>
    </citation>
    <scope>NUCLEOTIDE SEQUENCE</scope>
    <source>
        <tissue evidence="6">Mixed with DoveR01_LX</tissue>
    </source>
</reference>
<evidence type="ECO:0000256" key="4">
    <source>
        <dbReference type="SAM" id="MobiDB-lite"/>
    </source>
</evidence>
<evidence type="ECO:0000256" key="1">
    <source>
        <dbReference type="ARBA" id="ARBA00022737"/>
    </source>
</evidence>
<dbReference type="SUPFAM" id="SSF54928">
    <property type="entry name" value="RNA-binding domain, RBD"/>
    <property type="match status" value="2"/>
</dbReference>
<dbReference type="Pfam" id="PF00076">
    <property type="entry name" value="RRM_1"/>
    <property type="match status" value="2"/>
</dbReference>
<accession>A0A5B7BKL7</accession>
<keyword evidence="2 3" id="KW-0694">RNA-binding</keyword>
<dbReference type="Gene3D" id="3.30.70.330">
    <property type="match status" value="2"/>
</dbReference>
<dbReference type="InterPro" id="IPR000504">
    <property type="entry name" value="RRM_dom"/>
</dbReference>
<organism evidence="6">
    <name type="scientific">Davidia involucrata</name>
    <name type="common">Dove tree</name>
    <dbReference type="NCBI Taxonomy" id="16924"/>
    <lineage>
        <taxon>Eukaryota</taxon>
        <taxon>Viridiplantae</taxon>
        <taxon>Streptophyta</taxon>
        <taxon>Embryophyta</taxon>
        <taxon>Tracheophyta</taxon>
        <taxon>Spermatophyta</taxon>
        <taxon>Magnoliopsida</taxon>
        <taxon>eudicotyledons</taxon>
        <taxon>Gunneridae</taxon>
        <taxon>Pentapetalae</taxon>
        <taxon>asterids</taxon>
        <taxon>Cornales</taxon>
        <taxon>Nyssaceae</taxon>
        <taxon>Davidia</taxon>
    </lineage>
</organism>
<keyword evidence="1" id="KW-0677">Repeat</keyword>
<dbReference type="InterPro" id="IPR012677">
    <property type="entry name" value="Nucleotide-bd_a/b_plait_sf"/>
</dbReference>
<feature type="compositionally biased region" description="Polar residues" evidence="4">
    <location>
        <begin position="371"/>
        <end position="381"/>
    </location>
</feature>
<evidence type="ECO:0000256" key="3">
    <source>
        <dbReference type="PROSITE-ProRule" id="PRU00176"/>
    </source>
</evidence>
<dbReference type="FunFam" id="3.30.70.330:FF:000040">
    <property type="entry name" value="Heterogeneous nuclear ribonucleoprotein A2/B1"/>
    <property type="match status" value="1"/>
</dbReference>
<dbReference type="SMART" id="SM00360">
    <property type="entry name" value="RRM"/>
    <property type="match status" value="2"/>
</dbReference>
<dbReference type="GO" id="GO:0006417">
    <property type="term" value="P:regulation of translation"/>
    <property type="evidence" value="ECO:0007669"/>
    <property type="project" value="TreeGrafter"/>
</dbReference>
<evidence type="ECO:0000313" key="6">
    <source>
        <dbReference type="EMBL" id="MPA67713.1"/>
    </source>
</evidence>
<evidence type="ECO:0000256" key="2">
    <source>
        <dbReference type="ARBA" id="ARBA00022884"/>
    </source>
</evidence>
<feature type="region of interest" description="Disordered" evidence="4">
    <location>
        <begin position="81"/>
        <end position="109"/>
    </location>
</feature>
<dbReference type="CDD" id="cd12330">
    <property type="entry name" value="RRM2_Hrp1p"/>
    <property type="match status" value="1"/>
</dbReference>
<feature type="domain" description="RRM" evidence="5">
    <location>
        <begin position="7"/>
        <end position="83"/>
    </location>
</feature>